<name>X1P6W9_9ZZZZ</name>
<accession>X1P6W9</accession>
<evidence type="ECO:0008006" key="2">
    <source>
        <dbReference type="Google" id="ProtNLM"/>
    </source>
</evidence>
<comment type="caution">
    <text evidence="1">The sequence shown here is derived from an EMBL/GenBank/DDBJ whole genome shotgun (WGS) entry which is preliminary data.</text>
</comment>
<protein>
    <recommendedName>
        <fullName evidence="2">Cadherin domain-containing protein</fullName>
    </recommendedName>
</protein>
<dbReference type="Gene3D" id="2.60.40.10">
    <property type="entry name" value="Immunoglobulins"/>
    <property type="match status" value="1"/>
</dbReference>
<dbReference type="AlphaFoldDB" id="X1P6W9"/>
<organism evidence="1">
    <name type="scientific">marine sediment metagenome</name>
    <dbReference type="NCBI Taxonomy" id="412755"/>
    <lineage>
        <taxon>unclassified sequences</taxon>
        <taxon>metagenomes</taxon>
        <taxon>ecological metagenomes</taxon>
    </lineage>
</organism>
<evidence type="ECO:0000313" key="1">
    <source>
        <dbReference type="EMBL" id="GAI26664.1"/>
    </source>
</evidence>
<feature type="non-terminal residue" evidence="1">
    <location>
        <position position="1"/>
    </location>
</feature>
<dbReference type="EMBL" id="BARV01020380">
    <property type="protein sequence ID" value="GAI26664.1"/>
    <property type="molecule type" value="Genomic_DNA"/>
</dbReference>
<dbReference type="InterPro" id="IPR013783">
    <property type="entry name" value="Ig-like_fold"/>
</dbReference>
<proteinExistence type="predicted"/>
<gene>
    <name evidence="1" type="ORF">S06H3_34020</name>
</gene>
<reference evidence="1" key="1">
    <citation type="journal article" date="2014" name="Front. Microbiol.">
        <title>High frequency of phylogenetically diverse reductive dehalogenase-homologous genes in deep subseafloor sedimentary metagenomes.</title>
        <authorList>
            <person name="Kawai M."/>
            <person name="Futagami T."/>
            <person name="Toyoda A."/>
            <person name="Takaki Y."/>
            <person name="Nishi S."/>
            <person name="Hori S."/>
            <person name="Arai W."/>
            <person name="Tsubouchi T."/>
            <person name="Morono Y."/>
            <person name="Uchiyama I."/>
            <person name="Ito T."/>
            <person name="Fujiyama A."/>
            <person name="Inagaki F."/>
            <person name="Takami H."/>
        </authorList>
    </citation>
    <scope>NUCLEOTIDE SEQUENCE</scope>
    <source>
        <strain evidence="1">Expedition CK06-06</strain>
    </source>
</reference>
<sequence length="270" mass="29628">QITIPAGGGTQVKVRFNPPSDGYYSDLLTITSDVYEDAFFNVGLEGSGAGGNSPPMINNPVENEVFYAQEGMEFMLYVDAYDPDGDPLTFTTAGPGYFMNLNEYRWTPAAGDVNSEHPITIEVSDNINPPVIRNFKIFVNPAVTNSPPMINNPMENQLFNAQEGMEFMFTIDASDPDGDPLTFIVTAGPGYFMNVNEYRWAPAAGDVNSEHPITIEVSDGINPPVTRNFKIFVAPAVTNIPPVIDYPYENELFNIQVGQEFIHGIGAYDS</sequence>